<evidence type="ECO:0000313" key="7">
    <source>
        <dbReference type="EMBL" id="CAG8958220.1"/>
    </source>
</evidence>
<keyword evidence="8" id="KW-1185">Reference proteome</keyword>
<feature type="compositionally biased region" description="Basic and acidic residues" evidence="5">
    <location>
        <begin position="1143"/>
        <end position="1152"/>
    </location>
</feature>
<dbReference type="EMBL" id="CAJVRL010000081">
    <property type="protein sequence ID" value="CAG8958220.1"/>
    <property type="molecule type" value="Genomic_DNA"/>
</dbReference>
<evidence type="ECO:0000256" key="2">
    <source>
        <dbReference type="ARBA" id="ARBA00023015"/>
    </source>
</evidence>
<sequence length="1480" mass="165790">MAPQSHPQAQFVPIPPDFDLAALVDVTPNFDYVTRLSVEQLKLHTIQSFEALVLALVIQSGKPLIIEDFGSALLPPDLFSRTWLESNLGTKPERVRDIQNAVDIPMSMGHYLRNMKQLTDQFSPSNYRDPKRQRLYLKDIDCPDEWANHLQKTIPESVYYLNECIESRTGGDGAIREPNEYGQMRYGKGVAPAGDLMSSLPPEMRAQNMMCYIGHEGTYTPAHREMCASLGQNIMVEASEDGYGEKAGSSIWFMTETKEREVVSEYFLSMLGHDIEVEKHFAQLNAWKKAPFNVWVVEQRVGDLILIPPLAPHQVWNRGTRTMKVAWNRTTVDTLELAIHEALPRAIMVCRDEQYKNKAIIYYTLGKYYDLLQRDTIEPKMWKYGRIKQVLDDFKRLFLLYGEILVSEMFSPKRQEESVEMLPYDSNVTCSYCRCNIFNRFLTCKSCIEYGPNGEEDTYDICMDCYAMGRSCACISNLTWVEQWNWDQLVQNYEKWRNIVVQADGFFDVQRSPQPLDTARKRYGRKPIAEVCQEQLAARPWNDIKNPTIREPSPGLSDVEPEVDDEGRPKNKKRSKFTKRKVIAQKNKTHSCHICFHHEWKWKLAFCTTCKNAYCYGVLWRAFDLMPQTVMEDKEWSCPKCLKICSCGKCRKSGTQKPYAPKGTLLGHDTKLVADFRSVESLVDFSKTNLSWLRAEGDDNPKESQRMLKLKEKAEADKARVDTVNESYMDDGAQDPFIGAPSAENHNGIDDMTNNNGIDPALASMDEIDPALRDAFGPVSNSFSEQNGHYDEPYDHMNGQGNDNAQDEANAEEAYQGQNAWMMDAHYDMDEYDSYNHQSGANYPSRLLAPEAPMTAPEAQSPVAVLEEPMTAPEAPMMPAAESYPDPSHVGQNRMMGIGYYQQGSGADRILFYPPDFDGDLNKSPQPNTPINSNMAFSDLIPQEATDSVKKRRRGHDSDEDLEFFTSKKQRKLAVARKLAENGGVLPVEKAQPKFPKREVQPKVYTDLGEDAVPIEDDEAETTGKRNVQSGMGVTGQVVRRVNKASEKKSTPRRSMRAKDDAEEATPHSSVTKPKPRRKSVWQARKEALENGEELEEEETPDPAPRKRRGRPRKSTVSSGAIDLSSDGSEKDVESSQGEDDFNMDRSSEKQHTSVHRGRGRPKKKVVTQIVSDDSSDHDNGGVDLEVDSIFGEPIEHEAENVETARRLSTPKASTPEVKEEPNISWHASPENPGIQIAIPMNGSSHVAFTPAKRGRGRPKRAPLPAQSPTPGSDEEEEHEPSRPAQKFLSLKEKLALKGKSAKIVTHKGRTSNSKTPGFQSSKSTSTASPQVLRSPTPDSSMEWEGEDAKIASRSTESATVSSTTPAPVSSKYRDMMGDYSSPPVSRTSKVSPAKKGPTIVRLQSSEAESEPYVSDEEDEVKSEAEDSASDSNASIPAVRASPKKSLRGGGVALRGRDGILGGRGRGRPRGRGRGRPSLH</sequence>
<feature type="compositionally biased region" description="Acidic residues" evidence="5">
    <location>
        <begin position="1008"/>
        <end position="1021"/>
    </location>
</feature>
<dbReference type="GO" id="GO:0003677">
    <property type="term" value="F:DNA binding"/>
    <property type="evidence" value="ECO:0007669"/>
    <property type="project" value="InterPro"/>
</dbReference>
<dbReference type="SUPFAM" id="SSF51197">
    <property type="entry name" value="Clavaminate synthase-like"/>
    <property type="match status" value="1"/>
</dbReference>
<name>A0A9N9PWE5_9HELO</name>
<dbReference type="PRINTS" id="PR00929">
    <property type="entry name" value="ATHOOK"/>
</dbReference>
<evidence type="ECO:0000313" key="8">
    <source>
        <dbReference type="Proteomes" id="UP000696280"/>
    </source>
</evidence>
<keyword evidence="4" id="KW-0539">Nucleus</keyword>
<dbReference type="Pfam" id="PF02373">
    <property type="entry name" value="JmjC"/>
    <property type="match status" value="1"/>
</dbReference>
<reference evidence="7" key="1">
    <citation type="submission" date="2021-07" db="EMBL/GenBank/DDBJ databases">
        <authorList>
            <person name="Durling M."/>
        </authorList>
    </citation>
    <scope>NUCLEOTIDE SEQUENCE</scope>
</reference>
<feature type="compositionally biased region" description="Basic residues" evidence="5">
    <location>
        <begin position="1153"/>
        <end position="1166"/>
    </location>
</feature>
<dbReference type="SMART" id="SM00558">
    <property type="entry name" value="JmjC"/>
    <property type="match status" value="1"/>
</dbReference>
<dbReference type="InterPro" id="IPR003347">
    <property type="entry name" value="JmjC_dom"/>
</dbReference>
<feature type="compositionally biased region" description="Acidic residues" evidence="5">
    <location>
        <begin position="1408"/>
        <end position="1429"/>
    </location>
</feature>
<feature type="compositionally biased region" description="Polar residues" evidence="5">
    <location>
        <begin position="1311"/>
        <end position="1340"/>
    </location>
</feature>
<feature type="region of interest" description="Disordered" evidence="5">
    <location>
        <begin position="544"/>
        <end position="578"/>
    </location>
</feature>
<evidence type="ECO:0000259" key="6">
    <source>
        <dbReference type="PROSITE" id="PS51184"/>
    </source>
</evidence>
<evidence type="ECO:0000256" key="3">
    <source>
        <dbReference type="ARBA" id="ARBA00023163"/>
    </source>
</evidence>
<feature type="domain" description="JmjC" evidence="6">
    <location>
        <begin position="177"/>
        <end position="346"/>
    </location>
</feature>
<organism evidence="7 8">
    <name type="scientific">Hymenoscyphus fraxineus</name>
    <dbReference type="NCBI Taxonomy" id="746836"/>
    <lineage>
        <taxon>Eukaryota</taxon>
        <taxon>Fungi</taxon>
        <taxon>Dikarya</taxon>
        <taxon>Ascomycota</taxon>
        <taxon>Pezizomycotina</taxon>
        <taxon>Leotiomycetes</taxon>
        <taxon>Helotiales</taxon>
        <taxon>Helotiaceae</taxon>
        <taxon>Hymenoscyphus</taxon>
    </lineage>
</organism>
<feature type="compositionally biased region" description="Gly residues" evidence="5">
    <location>
        <begin position="1448"/>
        <end position="1464"/>
    </location>
</feature>
<evidence type="ECO:0000256" key="4">
    <source>
        <dbReference type="ARBA" id="ARBA00023242"/>
    </source>
</evidence>
<evidence type="ECO:0000256" key="5">
    <source>
        <dbReference type="SAM" id="MobiDB-lite"/>
    </source>
</evidence>
<feature type="compositionally biased region" description="Basic and acidic residues" evidence="5">
    <location>
        <begin position="1194"/>
        <end position="1206"/>
    </location>
</feature>
<feature type="region of interest" description="Disordered" evidence="5">
    <location>
        <begin position="990"/>
        <end position="1480"/>
    </location>
</feature>
<dbReference type="Proteomes" id="UP000696280">
    <property type="component" value="Unassembled WGS sequence"/>
</dbReference>
<dbReference type="Pfam" id="PF10497">
    <property type="entry name" value="zf-4CXXC_R1"/>
    <property type="match status" value="1"/>
</dbReference>
<dbReference type="InterPro" id="IPR017956">
    <property type="entry name" value="AT_hook_DNA-bd_motif"/>
</dbReference>
<dbReference type="InterPro" id="IPR018866">
    <property type="entry name" value="Znf-4CXXC_R1"/>
</dbReference>
<dbReference type="Gene3D" id="2.60.120.650">
    <property type="entry name" value="Cupin"/>
    <property type="match status" value="1"/>
</dbReference>
<feature type="compositionally biased region" description="Basic residues" evidence="5">
    <location>
        <begin position="1465"/>
        <end position="1480"/>
    </location>
</feature>
<proteinExistence type="predicted"/>
<dbReference type="OrthoDB" id="298344at2759"/>
<dbReference type="GO" id="GO:0005634">
    <property type="term" value="C:nucleus"/>
    <property type="evidence" value="ECO:0007669"/>
    <property type="project" value="UniProtKB-SubCell"/>
</dbReference>
<feature type="compositionally biased region" description="Acidic residues" evidence="5">
    <location>
        <begin position="1090"/>
        <end position="1101"/>
    </location>
</feature>
<accession>A0A9N9PWE5</accession>
<keyword evidence="2" id="KW-0805">Transcription regulation</keyword>
<dbReference type="PROSITE" id="PS51184">
    <property type="entry name" value="JMJC"/>
    <property type="match status" value="1"/>
</dbReference>
<comment type="subcellular location">
    <subcellularLocation>
        <location evidence="1">Nucleus</location>
    </subcellularLocation>
</comment>
<gene>
    <name evidence="7" type="ORF">HYFRA_00000574</name>
</gene>
<protein>
    <recommendedName>
        <fullName evidence="6">JmjC domain-containing protein</fullName>
    </recommendedName>
</protein>
<dbReference type="SMART" id="SM00384">
    <property type="entry name" value="AT_hook"/>
    <property type="match status" value="4"/>
</dbReference>
<comment type="caution">
    <text evidence="7">The sequence shown here is derived from an EMBL/GenBank/DDBJ whole genome shotgun (WGS) entry which is preliminary data.</text>
</comment>
<feature type="compositionally biased region" description="Low complexity" evidence="5">
    <location>
        <begin position="1352"/>
        <end position="1371"/>
    </location>
</feature>
<evidence type="ECO:0000256" key="1">
    <source>
        <dbReference type="ARBA" id="ARBA00004123"/>
    </source>
</evidence>
<keyword evidence="3" id="KW-0804">Transcription</keyword>